<proteinExistence type="predicted"/>
<feature type="transmembrane region" description="Helical" evidence="6">
    <location>
        <begin position="445"/>
        <end position="469"/>
    </location>
</feature>
<dbReference type="EMBL" id="MU853844">
    <property type="protein sequence ID" value="KAK3937843.1"/>
    <property type="molecule type" value="Genomic_DNA"/>
</dbReference>
<feature type="transmembrane region" description="Helical" evidence="6">
    <location>
        <begin position="416"/>
        <end position="433"/>
    </location>
</feature>
<dbReference type="PROSITE" id="PS50850">
    <property type="entry name" value="MFS"/>
    <property type="match status" value="1"/>
</dbReference>
<organism evidence="8 9">
    <name type="scientific">Diplogelasinospora grovesii</name>
    <dbReference type="NCBI Taxonomy" id="303347"/>
    <lineage>
        <taxon>Eukaryota</taxon>
        <taxon>Fungi</taxon>
        <taxon>Dikarya</taxon>
        <taxon>Ascomycota</taxon>
        <taxon>Pezizomycotina</taxon>
        <taxon>Sordariomycetes</taxon>
        <taxon>Sordariomycetidae</taxon>
        <taxon>Sordariales</taxon>
        <taxon>Diplogelasinosporaceae</taxon>
        <taxon>Diplogelasinospora</taxon>
    </lineage>
</organism>
<dbReference type="GO" id="GO:0022857">
    <property type="term" value="F:transmembrane transporter activity"/>
    <property type="evidence" value="ECO:0007669"/>
    <property type="project" value="InterPro"/>
</dbReference>
<feature type="transmembrane region" description="Helical" evidence="6">
    <location>
        <begin position="377"/>
        <end position="395"/>
    </location>
</feature>
<dbReference type="InterPro" id="IPR036259">
    <property type="entry name" value="MFS_trans_sf"/>
</dbReference>
<reference evidence="9" key="1">
    <citation type="journal article" date="2023" name="Mol. Phylogenet. Evol.">
        <title>Genome-scale phylogeny and comparative genomics of the fungal order Sordariales.</title>
        <authorList>
            <person name="Hensen N."/>
            <person name="Bonometti L."/>
            <person name="Westerberg I."/>
            <person name="Brannstrom I.O."/>
            <person name="Guillou S."/>
            <person name="Cros-Aarteil S."/>
            <person name="Calhoun S."/>
            <person name="Haridas S."/>
            <person name="Kuo A."/>
            <person name="Mondo S."/>
            <person name="Pangilinan J."/>
            <person name="Riley R."/>
            <person name="LaButti K."/>
            <person name="Andreopoulos B."/>
            <person name="Lipzen A."/>
            <person name="Chen C."/>
            <person name="Yan M."/>
            <person name="Daum C."/>
            <person name="Ng V."/>
            <person name="Clum A."/>
            <person name="Steindorff A."/>
            <person name="Ohm R.A."/>
            <person name="Martin F."/>
            <person name="Silar P."/>
            <person name="Natvig D.O."/>
            <person name="Lalanne C."/>
            <person name="Gautier V."/>
            <person name="Ament-Velasquez S.L."/>
            <person name="Kruys A."/>
            <person name="Hutchinson M.I."/>
            <person name="Powell A.J."/>
            <person name="Barry K."/>
            <person name="Miller A.N."/>
            <person name="Grigoriev I.V."/>
            <person name="Debuchy R."/>
            <person name="Gladieux P."/>
            <person name="Hiltunen Thoren M."/>
            <person name="Johannesson H."/>
        </authorList>
    </citation>
    <scope>NUCLEOTIDE SEQUENCE [LARGE SCALE GENOMIC DNA]</scope>
    <source>
        <strain evidence="9">CBS 340.73</strain>
    </source>
</reference>
<evidence type="ECO:0000256" key="2">
    <source>
        <dbReference type="ARBA" id="ARBA00022692"/>
    </source>
</evidence>
<dbReference type="Gene3D" id="1.20.1250.20">
    <property type="entry name" value="MFS general substrate transporter like domains"/>
    <property type="match status" value="1"/>
</dbReference>
<feature type="transmembrane region" description="Helical" evidence="6">
    <location>
        <begin position="234"/>
        <end position="253"/>
    </location>
</feature>
<evidence type="ECO:0000256" key="6">
    <source>
        <dbReference type="SAM" id="Phobius"/>
    </source>
</evidence>
<feature type="transmembrane region" description="Helical" evidence="6">
    <location>
        <begin position="481"/>
        <end position="500"/>
    </location>
</feature>
<dbReference type="GO" id="GO:0005886">
    <property type="term" value="C:plasma membrane"/>
    <property type="evidence" value="ECO:0007669"/>
    <property type="project" value="TreeGrafter"/>
</dbReference>
<evidence type="ECO:0000259" key="7">
    <source>
        <dbReference type="PROSITE" id="PS50850"/>
    </source>
</evidence>
<protein>
    <submittedName>
        <fullName evidence="8">Major facilitator superfamily domain-containing protein</fullName>
    </submittedName>
</protein>
<feature type="domain" description="Major facilitator superfamily (MFS) profile" evidence="7">
    <location>
        <begin position="74"/>
        <end position="555"/>
    </location>
</feature>
<dbReference type="AlphaFoldDB" id="A0AAN6N429"/>
<gene>
    <name evidence="8" type="ORF">QBC46DRAFT_442576</name>
</gene>
<feature type="transmembrane region" description="Helical" evidence="6">
    <location>
        <begin position="73"/>
        <end position="94"/>
    </location>
</feature>
<dbReference type="Pfam" id="PF07690">
    <property type="entry name" value="MFS_1"/>
    <property type="match status" value="1"/>
</dbReference>
<feature type="region of interest" description="Disordered" evidence="5">
    <location>
        <begin position="269"/>
        <end position="294"/>
    </location>
</feature>
<feature type="transmembrane region" description="Helical" evidence="6">
    <location>
        <begin position="336"/>
        <end position="357"/>
    </location>
</feature>
<feature type="transmembrane region" description="Helical" evidence="6">
    <location>
        <begin position="114"/>
        <end position="133"/>
    </location>
</feature>
<accession>A0AAN6N429</accession>
<dbReference type="InterPro" id="IPR020846">
    <property type="entry name" value="MFS_dom"/>
</dbReference>
<dbReference type="Proteomes" id="UP001303473">
    <property type="component" value="Unassembled WGS sequence"/>
</dbReference>
<dbReference type="PANTHER" id="PTHR23502:SF29">
    <property type="entry name" value="TRANSPORTER, PUTATIVE (AFU_ORTHOLOGUE AFUA_6G06680)-RELATED"/>
    <property type="match status" value="1"/>
</dbReference>
<evidence type="ECO:0000256" key="4">
    <source>
        <dbReference type="ARBA" id="ARBA00023136"/>
    </source>
</evidence>
<evidence type="ECO:0000256" key="5">
    <source>
        <dbReference type="SAM" id="MobiDB-lite"/>
    </source>
</evidence>
<evidence type="ECO:0000256" key="1">
    <source>
        <dbReference type="ARBA" id="ARBA00004141"/>
    </source>
</evidence>
<feature type="transmembrane region" description="Helical" evidence="6">
    <location>
        <begin position="142"/>
        <end position="162"/>
    </location>
</feature>
<feature type="compositionally biased region" description="Basic and acidic residues" evidence="5">
    <location>
        <begin position="277"/>
        <end position="294"/>
    </location>
</feature>
<evidence type="ECO:0000313" key="9">
    <source>
        <dbReference type="Proteomes" id="UP001303473"/>
    </source>
</evidence>
<dbReference type="PANTHER" id="PTHR23502">
    <property type="entry name" value="MAJOR FACILITATOR SUPERFAMILY"/>
    <property type="match status" value="1"/>
</dbReference>
<keyword evidence="4 6" id="KW-0472">Membrane</keyword>
<feature type="transmembrane region" description="Helical" evidence="6">
    <location>
        <begin position="512"/>
        <end position="533"/>
    </location>
</feature>
<sequence>MPFGIIDTRPSAGEELPGTELLIDDERTGIVPAVDTSRLKRVVVNGVDTILIPQPSDNDPNDPLLWPKWKKELTFWVVFVNLVIFAIVPGPILAPSTFALAAILGVPLSDIALLSGYMVLVVGCIGPLVSVLAQKYGKRNQFLFSAVAGTIGTIVCCVGANGHPNYHTLLAGRIVQGLGTTAWESLAMSAIGDMYYLHERGWRTSLLVCALSCIVCIVSIVSGVMTENVGWQNLFNACLPFNIVGLFTTVFLLPETQFRRKTVDVFPTPATHSPRHASGDEKSNGEIKHTETTREERMAVQKKTYLQELVPFSGTYTNRNLLHLLSEIFMHLINPAVFWILLVSGVFLSLFVVSAYITSQIWSVPPYNLNVAQNGYFYAGALIGGILAIFAGPMCDWTARVLSRMNNGVFEAEFRIPINILAALGTALGWFLFMWDVNHPTPNGYYLGAFCHGLVCFGISVSSTSAGLYILDSFPRQATEVFVLQMMLKNFLFYGFSTFINTWAAEKGAGDVFRVFGIVSVALLATSIPMYIFGKMNRRVMHRLFNKSKIFRTLG</sequence>
<keyword evidence="3 6" id="KW-1133">Transmembrane helix</keyword>
<keyword evidence="2 6" id="KW-0812">Transmembrane</keyword>
<dbReference type="InterPro" id="IPR011701">
    <property type="entry name" value="MFS"/>
</dbReference>
<feature type="transmembrane region" description="Helical" evidence="6">
    <location>
        <begin position="174"/>
        <end position="197"/>
    </location>
</feature>
<evidence type="ECO:0000313" key="8">
    <source>
        <dbReference type="EMBL" id="KAK3937843.1"/>
    </source>
</evidence>
<name>A0AAN6N429_9PEZI</name>
<comment type="subcellular location">
    <subcellularLocation>
        <location evidence="1">Membrane</location>
        <topology evidence="1">Multi-pass membrane protein</topology>
    </subcellularLocation>
</comment>
<feature type="transmembrane region" description="Helical" evidence="6">
    <location>
        <begin position="204"/>
        <end position="222"/>
    </location>
</feature>
<comment type="caution">
    <text evidence="8">The sequence shown here is derived from an EMBL/GenBank/DDBJ whole genome shotgun (WGS) entry which is preliminary data.</text>
</comment>
<evidence type="ECO:0000256" key="3">
    <source>
        <dbReference type="ARBA" id="ARBA00022989"/>
    </source>
</evidence>
<dbReference type="SUPFAM" id="SSF103473">
    <property type="entry name" value="MFS general substrate transporter"/>
    <property type="match status" value="1"/>
</dbReference>
<keyword evidence="9" id="KW-1185">Reference proteome</keyword>